<comment type="caution">
    <text evidence="1">The sequence shown here is derived from an EMBL/GenBank/DDBJ whole genome shotgun (WGS) entry which is preliminary data.</text>
</comment>
<dbReference type="Proteomes" id="UP001597418">
    <property type="component" value="Unassembled WGS sequence"/>
</dbReference>
<gene>
    <name evidence="1" type="ORF">ACFSQ6_03325</name>
</gene>
<evidence type="ECO:0008006" key="3">
    <source>
        <dbReference type="Google" id="ProtNLM"/>
    </source>
</evidence>
<proteinExistence type="predicted"/>
<protein>
    <recommendedName>
        <fullName evidence="3">Lipid A biosynthesis acyltransferase</fullName>
    </recommendedName>
</protein>
<reference evidence="2" key="1">
    <citation type="journal article" date="2019" name="Int. J. Syst. Evol. Microbiol.">
        <title>The Global Catalogue of Microorganisms (GCM) 10K type strain sequencing project: providing services to taxonomists for standard genome sequencing and annotation.</title>
        <authorList>
            <consortium name="The Broad Institute Genomics Platform"/>
            <consortium name="The Broad Institute Genome Sequencing Center for Infectious Disease"/>
            <person name="Wu L."/>
            <person name="Ma J."/>
        </authorList>
    </citation>
    <scope>NUCLEOTIDE SEQUENCE [LARGE SCALE GENOMIC DNA]</scope>
    <source>
        <strain evidence="2">KCTC 42247</strain>
    </source>
</reference>
<evidence type="ECO:0000313" key="1">
    <source>
        <dbReference type="EMBL" id="MFD2742417.1"/>
    </source>
</evidence>
<name>A0ABW5UAB8_9SPHI</name>
<sequence>MLKSKSSDEHIGNITDKDSLEFALFSANIQHILNVPSSSEIIGIYERSKTFQKKQANWNPNNPLDKLSAQLFNTLQKTTFIATFHFGYYRSLVLKLVNDGYKVCIPVARKILDSQMSYYANVLGVIRARNIVLLDAEDSGLFFKIAKYSKLGYHTLCYLDGGSGVKTKRIRSRGSLVQVSLANGYIISKLAFLKFAYICNLSVILCIHSGRLVDIDCDNLSVKYYPVLEDESSDAYSRRIIHQLYSDFESFLIKNPEMWECWFYLHQSNLPKSKSSNWKIEDRLLLLF</sequence>
<accession>A0ABW5UAB8</accession>
<evidence type="ECO:0000313" key="2">
    <source>
        <dbReference type="Proteomes" id="UP001597418"/>
    </source>
</evidence>
<organism evidence="1 2">
    <name type="scientific">Sphingobacterium populi</name>
    <dbReference type="NCBI Taxonomy" id="1812824"/>
    <lineage>
        <taxon>Bacteria</taxon>
        <taxon>Pseudomonadati</taxon>
        <taxon>Bacteroidota</taxon>
        <taxon>Sphingobacteriia</taxon>
        <taxon>Sphingobacteriales</taxon>
        <taxon>Sphingobacteriaceae</taxon>
        <taxon>Sphingobacterium</taxon>
    </lineage>
</organism>
<dbReference type="RefSeq" id="WP_066754115.1">
    <property type="nucleotide sequence ID" value="NZ_JBHUMB010000005.1"/>
</dbReference>
<dbReference type="EMBL" id="JBHUMB010000005">
    <property type="protein sequence ID" value="MFD2742417.1"/>
    <property type="molecule type" value="Genomic_DNA"/>
</dbReference>
<keyword evidence="2" id="KW-1185">Reference proteome</keyword>